<proteinExistence type="predicted"/>
<sequence>VIMRCDSYALVLSGGSLEDDGVFSRHPSLTPHLCLWGEIRRSGASLPQGEPRFGPCLPIGQWNWRTEFDEFCGVHEMPLATILPAPKLAPTCGYSFPDPRSPGRPETEDRERFTFLPEEAAFSFIMTSKSHVQDESPQVRVVIQHDHLNPSILEAFDPFVHFDERVRLPDTDINSLDGIAQAQNPLDARPIPAQPLIARLHGRVEHRVPRQDLGNVEVVDAISVGDLDEAAVLSMRRARIAWSIPWQLLRVARRQNFVFVGVHKHRADAELGGRRRRQPCLLDGIPHVRLVIAWRDGGWVGRHLRCGGSRMDGARACMNF</sequence>
<protein>
    <submittedName>
        <fullName evidence="1">Dd591fc4-6e8e-4388-9ae2-4c3d2b827568</fullName>
    </submittedName>
</protein>
<name>A0A3S4BB02_9PEZI</name>
<feature type="non-terminal residue" evidence="1">
    <location>
        <position position="1"/>
    </location>
</feature>
<organism evidence="1 2">
    <name type="scientific">Thermothielavioides terrestris</name>
    <dbReference type="NCBI Taxonomy" id="2587410"/>
    <lineage>
        <taxon>Eukaryota</taxon>
        <taxon>Fungi</taxon>
        <taxon>Dikarya</taxon>
        <taxon>Ascomycota</taxon>
        <taxon>Pezizomycotina</taxon>
        <taxon>Sordariomycetes</taxon>
        <taxon>Sordariomycetidae</taxon>
        <taxon>Sordariales</taxon>
        <taxon>Chaetomiaceae</taxon>
        <taxon>Thermothielavioides</taxon>
    </lineage>
</organism>
<evidence type="ECO:0000313" key="1">
    <source>
        <dbReference type="EMBL" id="SPQ26742.1"/>
    </source>
</evidence>
<dbReference type="AlphaFoldDB" id="A0A3S4BB02"/>
<accession>A0A3S4BB02</accession>
<dbReference type="Proteomes" id="UP000289323">
    <property type="component" value="Unassembled WGS sequence"/>
</dbReference>
<reference evidence="1 2" key="1">
    <citation type="submission" date="2018-04" db="EMBL/GenBank/DDBJ databases">
        <authorList>
            <person name="Huttner S."/>
            <person name="Dainat J."/>
        </authorList>
    </citation>
    <scope>NUCLEOTIDE SEQUENCE [LARGE SCALE GENOMIC DNA]</scope>
</reference>
<dbReference type="EMBL" id="OUUZ01000018">
    <property type="protein sequence ID" value="SPQ26742.1"/>
    <property type="molecule type" value="Genomic_DNA"/>
</dbReference>
<evidence type="ECO:0000313" key="2">
    <source>
        <dbReference type="Proteomes" id="UP000289323"/>
    </source>
</evidence>
<gene>
    <name evidence="1" type="ORF">TT172_LOCUS9161</name>
</gene>